<keyword evidence="2 6" id="KW-0489">Methyltransferase</keyword>
<accession>A0A4S4G335</accession>
<keyword evidence="5" id="KW-0680">Restriction system</keyword>
<dbReference type="GO" id="GO:0009307">
    <property type="term" value="P:DNA restriction-modification system"/>
    <property type="evidence" value="ECO:0007669"/>
    <property type="project" value="UniProtKB-KW"/>
</dbReference>
<dbReference type="EMBL" id="SSTJ01000007">
    <property type="protein sequence ID" value="THG37218.1"/>
    <property type="molecule type" value="Genomic_DNA"/>
</dbReference>
<evidence type="ECO:0000313" key="9">
    <source>
        <dbReference type="Proteomes" id="UP000308978"/>
    </source>
</evidence>
<evidence type="ECO:0000256" key="7">
    <source>
        <dbReference type="RuleBase" id="RU000416"/>
    </source>
</evidence>
<dbReference type="PRINTS" id="PR00105">
    <property type="entry name" value="C5METTRFRASE"/>
</dbReference>
<dbReference type="Pfam" id="PF00145">
    <property type="entry name" value="DNA_methylase"/>
    <property type="match status" value="1"/>
</dbReference>
<dbReference type="NCBIfam" id="TIGR00675">
    <property type="entry name" value="dcm"/>
    <property type="match status" value="1"/>
</dbReference>
<evidence type="ECO:0000256" key="4">
    <source>
        <dbReference type="ARBA" id="ARBA00022691"/>
    </source>
</evidence>
<dbReference type="Gene3D" id="3.40.50.150">
    <property type="entry name" value="Vaccinia Virus protein VP39"/>
    <property type="match status" value="1"/>
</dbReference>
<evidence type="ECO:0000256" key="5">
    <source>
        <dbReference type="ARBA" id="ARBA00022747"/>
    </source>
</evidence>
<proteinExistence type="inferred from homology"/>
<dbReference type="InterPro" id="IPR050390">
    <property type="entry name" value="C5-Methyltransferase"/>
</dbReference>
<dbReference type="EC" id="2.1.1.37" evidence="1"/>
<feature type="active site" evidence="6">
    <location>
        <position position="87"/>
    </location>
</feature>
<evidence type="ECO:0000256" key="1">
    <source>
        <dbReference type="ARBA" id="ARBA00011975"/>
    </source>
</evidence>
<dbReference type="InterPro" id="IPR031303">
    <property type="entry name" value="C5_meth_CS"/>
</dbReference>
<name>A0A4S4G335_9ACTN</name>
<sequence>MNENEKKPLAIDLFAGAGGLSLGFEEAGFDVAAAVEHDPVHAAVHEYNFPQTKMFCCDVRELDGQRIRTDSRIGSEEVAVVFGGPPCQGISLMGKRDVDDERNSLLMEFVRVVVEIRPRYFVMENVAGLLVGKHRELLDEVIDRFELAGYSVLHPRVLQASEYGIPQSRKRLFLIGARGDVAPSSYPKPCCTARRIDGGVVEGALPVGPSVRDALGDLPDVDRYDALLESDEAEVELGIPSVYASLLREPECDPLNFSAPRASDPCKLTSSARTRHAPRSIKRFADTVPGTTEPVSRFLRLHPDGVSNTLRAGTASDRGAYTAPRPIHPEYARVITVREAARLHGYPDWFRFHVTKWNGFREVGNSVPVFLGRAVAQELAKSLGYEPRRDSKELSGDPKLLSFTQREAECYYGIEKRVIPQRSRKG</sequence>
<evidence type="ECO:0000256" key="3">
    <source>
        <dbReference type="ARBA" id="ARBA00022679"/>
    </source>
</evidence>
<evidence type="ECO:0000256" key="2">
    <source>
        <dbReference type="ARBA" id="ARBA00022603"/>
    </source>
</evidence>
<comment type="similarity">
    <text evidence="6 7">Belongs to the class I-like SAM-binding methyltransferase superfamily. C5-methyltransferase family.</text>
</comment>
<protein>
    <recommendedName>
        <fullName evidence="1">DNA (cytosine-5-)-methyltransferase</fullName>
        <ecNumber evidence="1">2.1.1.37</ecNumber>
    </recommendedName>
</protein>
<dbReference type="GO" id="GO:0003886">
    <property type="term" value="F:DNA (cytosine-5-)-methyltransferase activity"/>
    <property type="evidence" value="ECO:0007669"/>
    <property type="project" value="UniProtKB-EC"/>
</dbReference>
<dbReference type="GO" id="GO:0032259">
    <property type="term" value="P:methylation"/>
    <property type="evidence" value="ECO:0007669"/>
    <property type="project" value="UniProtKB-KW"/>
</dbReference>
<dbReference type="PANTHER" id="PTHR10629">
    <property type="entry name" value="CYTOSINE-SPECIFIC METHYLTRANSFERASE"/>
    <property type="match status" value="1"/>
</dbReference>
<dbReference type="PROSITE" id="PS00095">
    <property type="entry name" value="C5_MTASE_2"/>
    <property type="match status" value="1"/>
</dbReference>
<keyword evidence="3 6" id="KW-0808">Transferase</keyword>
<dbReference type="PROSITE" id="PS51679">
    <property type="entry name" value="SAM_MT_C5"/>
    <property type="match status" value="1"/>
</dbReference>
<keyword evidence="4 6" id="KW-0949">S-adenosyl-L-methionine</keyword>
<organism evidence="8 9">
    <name type="scientific">Adlercreutzia caecimuris</name>
    <dbReference type="NCBI Taxonomy" id="671266"/>
    <lineage>
        <taxon>Bacteria</taxon>
        <taxon>Bacillati</taxon>
        <taxon>Actinomycetota</taxon>
        <taxon>Coriobacteriia</taxon>
        <taxon>Eggerthellales</taxon>
        <taxon>Eggerthellaceae</taxon>
        <taxon>Adlercreutzia</taxon>
    </lineage>
</organism>
<evidence type="ECO:0000313" key="8">
    <source>
        <dbReference type="EMBL" id="THG37218.1"/>
    </source>
</evidence>
<dbReference type="InterPro" id="IPR001525">
    <property type="entry name" value="C5_MeTfrase"/>
</dbReference>
<dbReference type="PANTHER" id="PTHR10629:SF52">
    <property type="entry name" value="DNA (CYTOSINE-5)-METHYLTRANSFERASE 1"/>
    <property type="match status" value="1"/>
</dbReference>
<dbReference type="SUPFAM" id="SSF53335">
    <property type="entry name" value="S-adenosyl-L-methionine-dependent methyltransferases"/>
    <property type="match status" value="1"/>
</dbReference>
<comment type="caution">
    <text evidence="8">The sequence shown here is derived from an EMBL/GenBank/DDBJ whole genome shotgun (WGS) entry which is preliminary data.</text>
</comment>
<reference evidence="8 9" key="1">
    <citation type="submission" date="2019-04" db="EMBL/GenBank/DDBJ databases">
        <title>Microbes associate with the intestines of laboratory mice.</title>
        <authorList>
            <person name="Navarre W."/>
            <person name="Wong E."/>
            <person name="Huang K.C."/>
            <person name="Tropini C."/>
            <person name="Ng K."/>
            <person name="Yu B."/>
        </authorList>
    </citation>
    <scope>NUCLEOTIDE SEQUENCE [LARGE SCALE GENOMIC DNA]</scope>
    <source>
        <strain evidence="8 9">NM80_B27</strain>
    </source>
</reference>
<dbReference type="InterPro" id="IPR029063">
    <property type="entry name" value="SAM-dependent_MTases_sf"/>
</dbReference>
<dbReference type="Proteomes" id="UP000308978">
    <property type="component" value="Unassembled WGS sequence"/>
</dbReference>
<dbReference type="AlphaFoldDB" id="A0A4S4G335"/>
<dbReference type="Gene3D" id="3.90.120.10">
    <property type="entry name" value="DNA Methylase, subunit A, domain 2"/>
    <property type="match status" value="1"/>
</dbReference>
<gene>
    <name evidence="8" type="ORF">E5986_06660</name>
</gene>
<evidence type="ECO:0000256" key="6">
    <source>
        <dbReference type="PROSITE-ProRule" id="PRU01016"/>
    </source>
</evidence>